<reference evidence="1 2" key="1">
    <citation type="submission" date="2024-01" db="EMBL/GenBank/DDBJ databases">
        <title>Complete genome of Cladobotryum mycophilum ATHUM6906.</title>
        <authorList>
            <person name="Christinaki A.C."/>
            <person name="Myridakis A.I."/>
            <person name="Kouvelis V.N."/>
        </authorList>
    </citation>
    <scope>NUCLEOTIDE SEQUENCE [LARGE SCALE GENOMIC DNA]</scope>
    <source>
        <strain evidence="1 2">ATHUM6906</strain>
    </source>
</reference>
<accession>A0ABR0SWK6</accession>
<evidence type="ECO:0000313" key="2">
    <source>
        <dbReference type="Proteomes" id="UP001338125"/>
    </source>
</evidence>
<dbReference type="EMBL" id="JAVFKD010000003">
    <property type="protein sequence ID" value="KAK5996287.1"/>
    <property type="molecule type" value="Genomic_DNA"/>
</dbReference>
<evidence type="ECO:0000313" key="1">
    <source>
        <dbReference type="EMBL" id="KAK5996287.1"/>
    </source>
</evidence>
<gene>
    <name evidence="1" type="ORF">PT974_03041</name>
</gene>
<dbReference type="Proteomes" id="UP001338125">
    <property type="component" value="Unassembled WGS sequence"/>
</dbReference>
<name>A0ABR0SWK6_9HYPO</name>
<protein>
    <submittedName>
        <fullName evidence="1">Uncharacterized protein</fullName>
    </submittedName>
</protein>
<proteinExistence type="predicted"/>
<organism evidence="1 2">
    <name type="scientific">Cladobotryum mycophilum</name>
    <dbReference type="NCBI Taxonomy" id="491253"/>
    <lineage>
        <taxon>Eukaryota</taxon>
        <taxon>Fungi</taxon>
        <taxon>Dikarya</taxon>
        <taxon>Ascomycota</taxon>
        <taxon>Pezizomycotina</taxon>
        <taxon>Sordariomycetes</taxon>
        <taxon>Hypocreomycetidae</taxon>
        <taxon>Hypocreales</taxon>
        <taxon>Hypocreaceae</taxon>
        <taxon>Cladobotryum</taxon>
    </lineage>
</organism>
<comment type="caution">
    <text evidence="1">The sequence shown here is derived from an EMBL/GenBank/DDBJ whole genome shotgun (WGS) entry which is preliminary data.</text>
</comment>
<sequence length="82" mass="9143">MTNKSFPVASIVRFSDGGFGRYCKSQHYEMLVDGEQTGVEGFHQGTGSAISRRIMMGTVGFSATERIEGIEQMFFDDNWNHG</sequence>
<keyword evidence="2" id="KW-1185">Reference proteome</keyword>